<reference evidence="9 10" key="1">
    <citation type="submission" date="2018-03" db="EMBL/GenBank/DDBJ databases">
        <title>Genomic Encyclopedia of Archaeal and Bacterial Type Strains, Phase II (KMG-II): from individual species to whole genera.</title>
        <authorList>
            <person name="Goeker M."/>
        </authorList>
    </citation>
    <scope>NUCLEOTIDE SEQUENCE [LARGE SCALE GENOMIC DNA]</scope>
    <source>
        <strain evidence="9 10">DSM 100214</strain>
    </source>
</reference>
<feature type="coiled-coil region" evidence="8">
    <location>
        <begin position="223"/>
        <end position="250"/>
    </location>
</feature>
<dbReference type="EMBL" id="QICL01000042">
    <property type="protein sequence ID" value="PXV58875.1"/>
    <property type="molecule type" value="Genomic_DNA"/>
</dbReference>
<keyword evidence="4" id="KW-1134">Transmembrane beta strand</keyword>
<dbReference type="PANTHER" id="PTHR30026:SF20">
    <property type="entry name" value="OUTER MEMBRANE PROTEIN TOLC"/>
    <property type="match status" value="1"/>
</dbReference>
<keyword evidence="6" id="KW-0472">Membrane</keyword>
<evidence type="ECO:0000256" key="6">
    <source>
        <dbReference type="ARBA" id="ARBA00023136"/>
    </source>
</evidence>
<dbReference type="InterPro" id="IPR003423">
    <property type="entry name" value="OMP_efflux"/>
</dbReference>
<name>A0A2V3PK45_9BACT</name>
<evidence type="ECO:0000256" key="7">
    <source>
        <dbReference type="ARBA" id="ARBA00023237"/>
    </source>
</evidence>
<dbReference type="GO" id="GO:0009279">
    <property type="term" value="C:cell outer membrane"/>
    <property type="evidence" value="ECO:0007669"/>
    <property type="project" value="UniProtKB-SubCell"/>
</dbReference>
<evidence type="ECO:0000256" key="3">
    <source>
        <dbReference type="ARBA" id="ARBA00022448"/>
    </source>
</evidence>
<dbReference type="InterPro" id="IPR051906">
    <property type="entry name" value="TolC-like"/>
</dbReference>
<dbReference type="GO" id="GO:0015288">
    <property type="term" value="F:porin activity"/>
    <property type="evidence" value="ECO:0007669"/>
    <property type="project" value="TreeGrafter"/>
</dbReference>
<keyword evidence="5" id="KW-0812">Transmembrane</keyword>
<evidence type="ECO:0000256" key="5">
    <source>
        <dbReference type="ARBA" id="ARBA00022692"/>
    </source>
</evidence>
<dbReference type="GO" id="GO:1990281">
    <property type="term" value="C:efflux pump complex"/>
    <property type="evidence" value="ECO:0007669"/>
    <property type="project" value="TreeGrafter"/>
</dbReference>
<dbReference type="AlphaFoldDB" id="A0A2V3PK45"/>
<sequence>MKKIVHIFILLMLFQNMFSQHPDTMTIRLTVKDAIEIARKQSPDVLEARHSFRSSYWNYCYYKANYLPSLTFSSTPNFDHSINKLTMPDGSAQFVQQNQLVTDAGLSLSQNISFTGGTLSVNSSIQRLDLFGANNGSSYQTNPITIAYQQSLFGYNKLKWDSKIEPLRYDEAKKEYIETLELVAAKTTMKFFDFAKAQSDLNIARTNYANADTLYTFAKRRYNIGTINENEMLQLEVNRLNEESNMLNAQMEVDNFMKDLRFYLGIVDSSPIEAIIDVEVPQLIIDLDKALILSLTNSPDITNMQRRKQESQSNVAYAKSLAGLKADVFAQFGLTQTGEGIRTAYKNPLSQQYIQIGIRLPILDWGRGRGQIQVAKSNRDMVYTQVEQDKIDFELNVVKTVRQFNLQLYKVNVASRIDSQQAAATMWHASFICWANRLCLTSMLPSRKKTRRYAIT</sequence>
<evidence type="ECO:0000256" key="1">
    <source>
        <dbReference type="ARBA" id="ARBA00004442"/>
    </source>
</evidence>
<dbReference type="Gene3D" id="1.20.1600.10">
    <property type="entry name" value="Outer membrane efflux proteins (OEP)"/>
    <property type="match status" value="1"/>
</dbReference>
<dbReference type="PANTHER" id="PTHR30026">
    <property type="entry name" value="OUTER MEMBRANE PROTEIN TOLC"/>
    <property type="match status" value="1"/>
</dbReference>
<keyword evidence="8" id="KW-0175">Coiled coil</keyword>
<dbReference type="SUPFAM" id="SSF56954">
    <property type="entry name" value="Outer membrane efflux proteins (OEP)"/>
    <property type="match status" value="1"/>
</dbReference>
<gene>
    <name evidence="9" type="ORF">CLV62_14222</name>
</gene>
<keyword evidence="3" id="KW-0813">Transport</keyword>
<evidence type="ECO:0000256" key="2">
    <source>
        <dbReference type="ARBA" id="ARBA00007613"/>
    </source>
</evidence>
<dbReference type="Proteomes" id="UP000247973">
    <property type="component" value="Unassembled WGS sequence"/>
</dbReference>
<keyword evidence="10" id="KW-1185">Reference proteome</keyword>
<dbReference type="Pfam" id="PF02321">
    <property type="entry name" value="OEP"/>
    <property type="match status" value="1"/>
</dbReference>
<evidence type="ECO:0000256" key="8">
    <source>
        <dbReference type="SAM" id="Coils"/>
    </source>
</evidence>
<keyword evidence="7" id="KW-0998">Cell outer membrane</keyword>
<accession>A0A2V3PK45</accession>
<comment type="subcellular location">
    <subcellularLocation>
        <location evidence="1">Cell outer membrane</location>
    </subcellularLocation>
</comment>
<comment type="caution">
    <text evidence="9">The sequence shown here is derived from an EMBL/GenBank/DDBJ whole genome shotgun (WGS) entry which is preliminary data.</text>
</comment>
<evidence type="ECO:0000256" key="4">
    <source>
        <dbReference type="ARBA" id="ARBA00022452"/>
    </source>
</evidence>
<protein>
    <submittedName>
        <fullName evidence="9">Outer membrane protein TolC</fullName>
    </submittedName>
</protein>
<evidence type="ECO:0000313" key="10">
    <source>
        <dbReference type="Proteomes" id="UP000247973"/>
    </source>
</evidence>
<comment type="similarity">
    <text evidence="2">Belongs to the outer membrane factor (OMF) (TC 1.B.17) family.</text>
</comment>
<evidence type="ECO:0000313" key="9">
    <source>
        <dbReference type="EMBL" id="PXV58875.1"/>
    </source>
</evidence>
<proteinExistence type="inferred from homology"/>
<organism evidence="9 10">
    <name type="scientific">Dysgonomonas alginatilytica</name>
    <dbReference type="NCBI Taxonomy" id="1605892"/>
    <lineage>
        <taxon>Bacteria</taxon>
        <taxon>Pseudomonadati</taxon>
        <taxon>Bacteroidota</taxon>
        <taxon>Bacteroidia</taxon>
        <taxon>Bacteroidales</taxon>
        <taxon>Dysgonomonadaceae</taxon>
        <taxon>Dysgonomonas</taxon>
    </lineage>
</organism>
<dbReference type="GO" id="GO:0015562">
    <property type="term" value="F:efflux transmembrane transporter activity"/>
    <property type="evidence" value="ECO:0007669"/>
    <property type="project" value="InterPro"/>
</dbReference>